<evidence type="ECO:0000256" key="10">
    <source>
        <dbReference type="SAM" id="Phobius"/>
    </source>
</evidence>
<dbReference type="PANTHER" id="PTHR31361:SF1">
    <property type="entry name" value="BETA-GLUCAN SYNTHESIS-ASSOCIATED PROTEIN KRE6-RELATED"/>
    <property type="match status" value="1"/>
</dbReference>
<dbReference type="Pfam" id="PF03935">
    <property type="entry name" value="SKN1_KRE6_Sbg1"/>
    <property type="match status" value="1"/>
</dbReference>
<evidence type="ECO:0000313" key="13">
    <source>
        <dbReference type="Proteomes" id="UP000076532"/>
    </source>
</evidence>
<evidence type="ECO:0000313" key="12">
    <source>
        <dbReference type="EMBL" id="KZP27994.1"/>
    </source>
</evidence>
<keyword evidence="5 10" id="KW-1133">Transmembrane helix</keyword>
<dbReference type="EMBL" id="KV417506">
    <property type="protein sequence ID" value="KZP27994.1"/>
    <property type="molecule type" value="Genomic_DNA"/>
</dbReference>
<dbReference type="GO" id="GO:0005886">
    <property type="term" value="C:plasma membrane"/>
    <property type="evidence" value="ECO:0007669"/>
    <property type="project" value="TreeGrafter"/>
</dbReference>
<dbReference type="FunFam" id="2.60.120.200:FF:000259">
    <property type="entry name" value="Chromosome 9, whole genome shotgun sequence"/>
    <property type="match status" value="1"/>
</dbReference>
<evidence type="ECO:0000256" key="6">
    <source>
        <dbReference type="ARBA" id="ARBA00023136"/>
    </source>
</evidence>
<dbReference type="SUPFAM" id="SSF49899">
    <property type="entry name" value="Concanavalin A-like lectins/glucanases"/>
    <property type="match status" value="1"/>
</dbReference>
<dbReference type="GO" id="GO:0006078">
    <property type="term" value="P:(1-&gt;6)-beta-D-glucan biosynthetic process"/>
    <property type="evidence" value="ECO:0007669"/>
    <property type="project" value="TreeGrafter"/>
</dbReference>
<dbReference type="CDD" id="cd02180">
    <property type="entry name" value="GH16_fungal_KRE6_glucanase"/>
    <property type="match status" value="1"/>
</dbReference>
<dbReference type="InterPro" id="IPR013320">
    <property type="entry name" value="ConA-like_dom_sf"/>
</dbReference>
<dbReference type="GO" id="GO:0015926">
    <property type="term" value="F:glucosidase activity"/>
    <property type="evidence" value="ECO:0007669"/>
    <property type="project" value="TreeGrafter"/>
</dbReference>
<evidence type="ECO:0000256" key="8">
    <source>
        <dbReference type="ARBA" id="ARBA00023316"/>
    </source>
</evidence>
<dbReference type="OrthoDB" id="412647at2759"/>
<evidence type="ECO:0000256" key="1">
    <source>
        <dbReference type="ARBA" id="ARBA00004606"/>
    </source>
</evidence>
<comment type="similarity">
    <text evidence="2">Belongs to the SKN1/KRE6 family.</text>
</comment>
<reference evidence="12 13" key="1">
    <citation type="journal article" date="2016" name="Mol. Biol. Evol.">
        <title>Comparative Genomics of Early-Diverging Mushroom-Forming Fungi Provides Insights into the Origins of Lignocellulose Decay Capabilities.</title>
        <authorList>
            <person name="Nagy L.G."/>
            <person name="Riley R."/>
            <person name="Tritt A."/>
            <person name="Adam C."/>
            <person name="Daum C."/>
            <person name="Floudas D."/>
            <person name="Sun H."/>
            <person name="Yadav J.S."/>
            <person name="Pangilinan J."/>
            <person name="Larsson K.H."/>
            <person name="Matsuura K."/>
            <person name="Barry K."/>
            <person name="Labutti K."/>
            <person name="Kuo R."/>
            <person name="Ohm R.A."/>
            <person name="Bhattacharya S.S."/>
            <person name="Shirouzu T."/>
            <person name="Yoshinaga Y."/>
            <person name="Martin F.M."/>
            <person name="Grigoriev I.V."/>
            <person name="Hibbett D.S."/>
        </authorList>
    </citation>
    <scope>NUCLEOTIDE SEQUENCE [LARGE SCALE GENOMIC DNA]</scope>
    <source>
        <strain evidence="12 13">CBS 109695</strain>
    </source>
</reference>
<keyword evidence="12" id="KW-0378">Hydrolase</keyword>
<dbReference type="GO" id="GO:0031505">
    <property type="term" value="P:fungal-type cell wall organization"/>
    <property type="evidence" value="ECO:0007669"/>
    <property type="project" value="TreeGrafter"/>
</dbReference>
<evidence type="ECO:0000256" key="9">
    <source>
        <dbReference type="SAM" id="MobiDB-lite"/>
    </source>
</evidence>
<dbReference type="PANTHER" id="PTHR31361">
    <property type="entry name" value="BETA-GLUCAN SYNTHESIS-ASSOCIATED PROTEIN KRE6-RELATED"/>
    <property type="match status" value="1"/>
</dbReference>
<feature type="compositionally biased region" description="Basic and acidic residues" evidence="9">
    <location>
        <begin position="61"/>
        <end position="74"/>
    </location>
</feature>
<keyword evidence="3 10" id="KW-0812">Transmembrane</keyword>
<accession>A0A166R7R5</accession>
<dbReference type="InterPro" id="IPR005629">
    <property type="entry name" value="Skn1/Kre6/Sbg1"/>
</dbReference>
<dbReference type="Gene3D" id="2.60.120.200">
    <property type="match status" value="2"/>
</dbReference>
<dbReference type="Proteomes" id="UP000076532">
    <property type="component" value="Unassembled WGS sequence"/>
</dbReference>
<evidence type="ECO:0000259" key="11">
    <source>
        <dbReference type="PROSITE" id="PS51762"/>
    </source>
</evidence>
<comment type="subcellular location">
    <subcellularLocation>
        <location evidence="1">Membrane</location>
        <topology evidence="1">Single-pass type II membrane protein</topology>
    </subcellularLocation>
</comment>
<keyword evidence="13" id="KW-1185">Reference proteome</keyword>
<dbReference type="FunFam" id="2.60.120.200:FF:000135">
    <property type="entry name" value="Related to KRE6-glucan synthase subunit"/>
    <property type="match status" value="1"/>
</dbReference>
<feature type="domain" description="GH16" evidence="11">
    <location>
        <begin position="150"/>
        <end position="533"/>
    </location>
</feature>
<evidence type="ECO:0000256" key="5">
    <source>
        <dbReference type="ARBA" id="ARBA00022989"/>
    </source>
</evidence>
<gene>
    <name evidence="12" type="ORF">FIBSPDRAFT_853206</name>
</gene>
<sequence length="580" mass="62451">MDQMRFRAGDDDLLPPSAGRFNPGRPGHGASSSISSKYSLAPNPAEWGPIALGMEDTEDDDHLHNPDPARDVKNDGGGSIFTGRGVANLGCIVIIVASIMTLFAGYPIISHFTKKPTEALNQGGFNVGGTNATGQIPKMPGNFALIDLDTPQSAYTIPSYEDPTKTLDLVFSDEFNLDGRTFYPGDDPFWEAPNLHYWQTNDLEWYDPSAATTKGGALRLTLSKVEDLSTNHNMSYRSGMIQSWNKFCFTGGLIETAVTLPGTTNIAGLWPAVWTMGNLGRAGFGASLEGMWPYSYDSCDVGTLANQTNPGAATPLAAVTNGDPSHDNMLSYLPGQRLSACTCPGESHPGPVKANGDYVGRSSPEIDIFEATISDGSGAVSQSAQWAPFNAAYGWLNNTANLKIYNATETILNTYIGGAYQQTTSGLSITNQSCYEIGGNGCFSIYGFEYKPGFDNSYVTWINNGQKVWTMMGAGMGADSLTEIGARPVPQEPMYIIANLGFSPNFGYIDFDGLTFPTTMSVDYIRVYQPPGEHNTGCDPVGFPTKSYIDTYLEAYTNNNLTGWVTSNQTIPKNRLNGGC</sequence>
<name>A0A166R7R5_9AGAM</name>
<dbReference type="STRING" id="436010.A0A166R7R5"/>
<proteinExistence type="inferred from homology"/>
<keyword evidence="7" id="KW-0325">Glycoprotein</keyword>
<feature type="transmembrane region" description="Helical" evidence="10">
    <location>
        <begin position="86"/>
        <end position="109"/>
    </location>
</feature>
<keyword evidence="4" id="KW-0735">Signal-anchor</keyword>
<keyword evidence="8" id="KW-0961">Cell wall biogenesis/degradation</keyword>
<evidence type="ECO:0000256" key="7">
    <source>
        <dbReference type="ARBA" id="ARBA00023180"/>
    </source>
</evidence>
<feature type="region of interest" description="Disordered" evidence="9">
    <location>
        <begin position="1"/>
        <end position="76"/>
    </location>
</feature>
<dbReference type="PROSITE" id="PS51762">
    <property type="entry name" value="GH16_2"/>
    <property type="match status" value="1"/>
</dbReference>
<evidence type="ECO:0000256" key="2">
    <source>
        <dbReference type="ARBA" id="ARBA00010962"/>
    </source>
</evidence>
<evidence type="ECO:0000256" key="3">
    <source>
        <dbReference type="ARBA" id="ARBA00022692"/>
    </source>
</evidence>
<protein>
    <submittedName>
        <fullName evidence="12">Glycoside hydrolase family 16 protein</fullName>
    </submittedName>
</protein>
<dbReference type="InterPro" id="IPR000757">
    <property type="entry name" value="Beta-glucanase-like"/>
</dbReference>
<dbReference type="AlphaFoldDB" id="A0A166R7R5"/>
<organism evidence="12 13">
    <name type="scientific">Athelia psychrophila</name>
    <dbReference type="NCBI Taxonomy" id="1759441"/>
    <lineage>
        <taxon>Eukaryota</taxon>
        <taxon>Fungi</taxon>
        <taxon>Dikarya</taxon>
        <taxon>Basidiomycota</taxon>
        <taxon>Agaricomycotina</taxon>
        <taxon>Agaricomycetes</taxon>
        <taxon>Agaricomycetidae</taxon>
        <taxon>Atheliales</taxon>
        <taxon>Atheliaceae</taxon>
        <taxon>Athelia</taxon>
    </lineage>
</organism>
<feature type="compositionally biased region" description="Basic and acidic residues" evidence="9">
    <location>
        <begin position="1"/>
        <end position="10"/>
    </location>
</feature>
<evidence type="ECO:0000256" key="4">
    <source>
        <dbReference type="ARBA" id="ARBA00022968"/>
    </source>
</evidence>
<keyword evidence="6 10" id="KW-0472">Membrane</keyword>
<dbReference type="GO" id="GO:0005789">
    <property type="term" value="C:endoplasmic reticulum membrane"/>
    <property type="evidence" value="ECO:0007669"/>
    <property type="project" value="TreeGrafter"/>
</dbReference>